<name>A0AAV9H3Y2_9PEZI</name>
<evidence type="ECO:0000256" key="5">
    <source>
        <dbReference type="ARBA" id="ARBA00017467"/>
    </source>
</evidence>
<feature type="transmembrane region" description="Helical" evidence="12">
    <location>
        <begin position="68"/>
        <end position="88"/>
    </location>
</feature>
<dbReference type="GO" id="GO:0004577">
    <property type="term" value="F:N-acetylglucosaminyldiphosphodolichol N-acetylglucosaminyltransferase activity"/>
    <property type="evidence" value="ECO:0007669"/>
    <property type="project" value="TreeGrafter"/>
</dbReference>
<comment type="similarity">
    <text evidence="3">Belongs to the ALG14 family.</text>
</comment>
<keyword evidence="8 12" id="KW-1133">Transmembrane helix</keyword>
<dbReference type="GO" id="GO:0031965">
    <property type="term" value="C:nuclear membrane"/>
    <property type="evidence" value="ECO:0007669"/>
    <property type="project" value="UniProtKB-SubCell"/>
</dbReference>
<evidence type="ECO:0000256" key="9">
    <source>
        <dbReference type="ARBA" id="ARBA00023136"/>
    </source>
</evidence>
<dbReference type="InterPro" id="IPR013969">
    <property type="entry name" value="Oligosacch_biosynth_Alg14"/>
</dbReference>
<evidence type="ECO:0000256" key="7">
    <source>
        <dbReference type="ARBA" id="ARBA00022824"/>
    </source>
</evidence>
<evidence type="ECO:0000256" key="10">
    <source>
        <dbReference type="ARBA" id="ARBA00032062"/>
    </source>
</evidence>
<proteinExistence type="inferred from homology"/>
<feature type="transmembrane region" description="Helical" evidence="12">
    <location>
        <begin position="262"/>
        <end position="287"/>
    </location>
</feature>
<evidence type="ECO:0000256" key="3">
    <source>
        <dbReference type="ARBA" id="ARBA00009731"/>
    </source>
</evidence>
<evidence type="ECO:0000256" key="1">
    <source>
        <dbReference type="ARBA" id="ARBA00004389"/>
    </source>
</evidence>
<reference evidence="13" key="2">
    <citation type="submission" date="2023-05" db="EMBL/GenBank/DDBJ databases">
        <authorList>
            <consortium name="Lawrence Berkeley National Laboratory"/>
            <person name="Steindorff A."/>
            <person name="Hensen N."/>
            <person name="Bonometti L."/>
            <person name="Westerberg I."/>
            <person name="Brannstrom I.O."/>
            <person name="Guillou S."/>
            <person name="Cros-Aarteil S."/>
            <person name="Calhoun S."/>
            <person name="Haridas S."/>
            <person name="Kuo A."/>
            <person name="Mondo S."/>
            <person name="Pangilinan J."/>
            <person name="Riley R."/>
            <person name="Labutti K."/>
            <person name="Andreopoulos B."/>
            <person name="Lipzen A."/>
            <person name="Chen C."/>
            <person name="Yanf M."/>
            <person name="Daum C."/>
            <person name="Ng V."/>
            <person name="Clum A."/>
            <person name="Ohm R."/>
            <person name="Martin F."/>
            <person name="Silar P."/>
            <person name="Natvig D."/>
            <person name="Lalanne C."/>
            <person name="Gautier V."/>
            <person name="Ament-Velasquez S.L."/>
            <person name="Kruys A."/>
            <person name="Hutchinson M.I."/>
            <person name="Powell A.J."/>
            <person name="Barry K."/>
            <person name="Miller A.N."/>
            <person name="Grigoriev I.V."/>
            <person name="Debuchy R."/>
            <person name="Gladieux P."/>
            <person name="Thoren M.H."/>
            <person name="Johannesson H."/>
        </authorList>
    </citation>
    <scope>NUCLEOTIDE SEQUENCE</scope>
    <source>
        <strain evidence="13">PSN243</strain>
    </source>
</reference>
<evidence type="ECO:0000256" key="2">
    <source>
        <dbReference type="ARBA" id="ARBA00004590"/>
    </source>
</evidence>
<dbReference type="GO" id="GO:0043541">
    <property type="term" value="C:UDP-N-acetylglucosamine transferase complex"/>
    <property type="evidence" value="ECO:0007669"/>
    <property type="project" value="TreeGrafter"/>
</dbReference>
<comment type="subcellular location">
    <subcellularLocation>
        <location evidence="1">Endoplasmic reticulum membrane</location>
        <topology evidence="1">Single-pass membrane protein</topology>
    </subcellularLocation>
    <subcellularLocation>
        <location evidence="2">Nucleus membrane</location>
        <topology evidence="2">Single-pass membrane protein</topology>
    </subcellularLocation>
</comment>
<feature type="transmembrane region" description="Helical" evidence="12">
    <location>
        <begin position="94"/>
        <end position="113"/>
    </location>
</feature>
<evidence type="ECO:0000256" key="11">
    <source>
        <dbReference type="SAM" id="MobiDB-lite"/>
    </source>
</evidence>
<evidence type="ECO:0000256" key="4">
    <source>
        <dbReference type="ARBA" id="ARBA00011335"/>
    </source>
</evidence>
<dbReference type="PANTHER" id="PTHR12154:SF4">
    <property type="entry name" value="UDP-N-ACETYLGLUCOSAMINE TRANSFERASE SUBUNIT ALG14 HOMOLOG"/>
    <property type="match status" value="1"/>
</dbReference>
<dbReference type="GO" id="GO:0006488">
    <property type="term" value="P:dolichol-linked oligosaccharide biosynthetic process"/>
    <property type="evidence" value="ECO:0007669"/>
    <property type="project" value="InterPro"/>
</dbReference>
<keyword evidence="7" id="KW-0256">Endoplasmic reticulum</keyword>
<evidence type="ECO:0000256" key="12">
    <source>
        <dbReference type="SAM" id="Phobius"/>
    </source>
</evidence>
<keyword evidence="6 12" id="KW-0812">Transmembrane</keyword>
<dbReference type="Proteomes" id="UP001321760">
    <property type="component" value="Unassembled WGS sequence"/>
</dbReference>
<dbReference type="Gene3D" id="3.40.50.2000">
    <property type="entry name" value="Glycogen Phosphorylase B"/>
    <property type="match status" value="1"/>
</dbReference>
<protein>
    <recommendedName>
        <fullName evidence="5">UDP-N-acetylglucosamine transferase subunit ALG14</fullName>
    </recommendedName>
    <alternativeName>
        <fullName evidence="10">Asparagine-linked glycosylation protein 14</fullName>
    </alternativeName>
</protein>
<evidence type="ECO:0000313" key="13">
    <source>
        <dbReference type="EMBL" id="KAK4455779.1"/>
    </source>
</evidence>
<gene>
    <name evidence="13" type="ORF">QBC34DRAFT_75401</name>
</gene>
<reference evidence="13" key="1">
    <citation type="journal article" date="2023" name="Mol. Phylogenet. Evol.">
        <title>Genome-scale phylogeny and comparative genomics of the fungal order Sordariales.</title>
        <authorList>
            <person name="Hensen N."/>
            <person name="Bonometti L."/>
            <person name="Westerberg I."/>
            <person name="Brannstrom I.O."/>
            <person name="Guillou S."/>
            <person name="Cros-Aarteil S."/>
            <person name="Calhoun S."/>
            <person name="Haridas S."/>
            <person name="Kuo A."/>
            <person name="Mondo S."/>
            <person name="Pangilinan J."/>
            <person name="Riley R."/>
            <person name="LaButti K."/>
            <person name="Andreopoulos B."/>
            <person name="Lipzen A."/>
            <person name="Chen C."/>
            <person name="Yan M."/>
            <person name="Daum C."/>
            <person name="Ng V."/>
            <person name="Clum A."/>
            <person name="Steindorff A."/>
            <person name="Ohm R.A."/>
            <person name="Martin F."/>
            <person name="Silar P."/>
            <person name="Natvig D.O."/>
            <person name="Lalanne C."/>
            <person name="Gautier V."/>
            <person name="Ament-Velasquez S.L."/>
            <person name="Kruys A."/>
            <person name="Hutchinson M.I."/>
            <person name="Powell A.J."/>
            <person name="Barry K."/>
            <person name="Miller A.N."/>
            <person name="Grigoriev I.V."/>
            <person name="Debuchy R."/>
            <person name="Gladieux P."/>
            <person name="Hiltunen Thoren M."/>
            <person name="Johannesson H."/>
        </authorList>
    </citation>
    <scope>NUCLEOTIDE SEQUENCE</scope>
    <source>
        <strain evidence="13">PSN243</strain>
    </source>
</reference>
<organism evidence="13 14">
    <name type="scientific">Podospora aff. communis PSN243</name>
    <dbReference type="NCBI Taxonomy" id="3040156"/>
    <lineage>
        <taxon>Eukaryota</taxon>
        <taxon>Fungi</taxon>
        <taxon>Dikarya</taxon>
        <taxon>Ascomycota</taxon>
        <taxon>Pezizomycotina</taxon>
        <taxon>Sordariomycetes</taxon>
        <taxon>Sordariomycetidae</taxon>
        <taxon>Sordariales</taxon>
        <taxon>Podosporaceae</taxon>
        <taxon>Podospora</taxon>
    </lineage>
</organism>
<comment type="subunit">
    <text evidence="4">Heterodimer with ALG13 to form a functional enzyme.</text>
</comment>
<feature type="compositionally biased region" description="Polar residues" evidence="11">
    <location>
        <begin position="12"/>
        <end position="33"/>
    </location>
</feature>
<comment type="caution">
    <text evidence="13">The sequence shown here is derived from an EMBL/GenBank/DDBJ whole genome shotgun (WGS) entry which is preliminary data.</text>
</comment>
<evidence type="ECO:0000256" key="8">
    <source>
        <dbReference type="ARBA" id="ARBA00022989"/>
    </source>
</evidence>
<dbReference type="EMBL" id="MU865914">
    <property type="protein sequence ID" value="KAK4455779.1"/>
    <property type="molecule type" value="Genomic_DNA"/>
</dbReference>
<evidence type="ECO:0000313" key="14">
    <source>
        <dbReference type="Proteomes" id="UP001321760"/>
    </source>
</evidence>
<dbReference type="Pfam" id="PF08660">
    <property type="entry name" value="Alg14"/>
    <property type="match status" value="1"/>
</dbReference>
<evidence type="ECO:0000256" key="6">
    <source>
        <dbReference type="ARBA" id="ARBA00022692"/>
    </source>
</evidence>
<feature type="region of interest" description="Disordered" evidence="11">
    <location>
        <begin position="1"/>
        <end position="49"/>
    </location>
</feature>
<dbReference type="PANTHER" id="PTHR12154">
    <property type="entry name" value="GLYCOSYL TRANSFERASE-RELATED"/>
    <property type="match status" value="1"/>
</dbReference>
<accession>A0AAV9H3Y2</accession>
<dbReference type="AlphaFoldDB" id="A0AAV9H3Y2"/>
<keyword evidence="14" id="KW-1185">Reference proteome</keyword>
<keyword evidence="9 12" id="KW-0472">Membrane</keyword>
<sequence>MAPVIRGRATRSGENVSSGPQTSSTLGETTNQPAPKDDTSTHAKSVNETPEADDKMLDHFEVFGEDDFAVAVFFWLSIILAGVFGYFFVFSLSWITAATAVFAGFILVRHTMLKYDWFQVGRRWITVSDPNAPAPDTGSLPAVYFLYVLGSGGHSAEMIETIKQKFRGQKNQHRRYVITSGDKSSRNMITKLETTISDAYPDERAGTRDVFLIKRARAVHQPLWTSPFTCLISAAHAVNALTREPNLRPFRRHGRQFKYPHVVITNGPATGFIVGVVAHLLKIFYLVPPNRLKIVYIESWAKTKTLSLTGKLFHWTGIANMFCVQHETLARSIPGAQYVGLVTARVTPVG</sequence>